<dbReference type="GO" id="GO:0008270">
    <property type="term" value="F:zinc ion binding"/>
    <property type="evidence" value="ECO:0007669"/>
    <property type="project" value="UniProtKB-KW"/>
</dbReference>
<accession>A0A9P4MI76</accession>
<protein>
    <recommendedName>
        <fullName evidence="7">RING-type domain-containing protein</fullName>
    </recommendedName>
</protein>
<dbReference type="InterPro" id="IPR001841">
    <property type="entry name" value="Znf_RING"/>
</dbReference>
<keyword evidence="6" id="KW-1185">Reference proteome</keyword>
<feature type="region of interest" description="Disordered" evidence="2">
    <location>
        <begin position="269"/>
        <end position="309"/>
    </location>
</feature>
<feature type="compositionally biased region" description="Low complexity" evidence="2">
    <location>
        <begin position="915"/>
        <end position="929"/>
    </location>
</feature>
<dbReference type="Proteomes" id="UP000799439">
    <property type="component" value="Unassembled WGS sequence"/>
</dbReference>
<evidence type="ECO:0000313" key="6">
    <source>
        <dbReference type="Proteomes" id="UP000799439"/>
    </source>
</evidence>
<dbReference type="InterPro" id="IPR013083">
    <property type="entry name" value="Znf_RING/FYVE/PHD"/>
</dbReference>
<feature type="compositionally biased region" description="Pro residues" evidence="2">
    <location>
        <begin position="900"/>
        <end position="914"/>
    </location>
</feature>
<dbReference type="SUPFAM" id="SSF57850">
    <property type="entry name" value="RING/U-box"/>
    <property type="match status" value="1"/>
</dbReference>
<dbReference type="SUPFAM" id="SSF53300">
    <property type="entry name" value="vWA-like"/>
    <property type="match status" value="1"/>
</dbReference>
<dbReference type="EMBL" id="ML996089">
    <property type="protein sequence ID" value="KAF2150719.1"/>
    <property type="molecule type" value="Genomic_DNA"/>
</dbReference>
<dbReference type="Pfam" id="PF15411">
    <property type="entry name" value="PH_10"/>
    <property type="match status" value="1"/>
</dbReference>
<dbReference type="SUPFAM" id="SSF50729">
    <property type="entry name" value="PH domain-like"/>
    <property type="match status" value="1"/>
</dbReference>
<name>A0A9P4MI76_9PEZI</name>
<keyword evidence="1" id="KW-0863">Zinc-finger</keyword>
<keyword evidence="1" id="KW-0862">Zinc</keyword>
<keyword evidence="1" id="KW-0479">Metal-binding</keyword>
<evidence type="ECO:0000259" key="3">
    <source>
        <dbReference type="PROSITE" id="PS50089"/>
    </source>
</evidence>
<feature type="compositionally biased region" description="Basic and acidic residues" evidence="2">
    <location>
        <begin position="197"/>
        <end position="207"/>
    </location>
</feature>
<sequence length="1045" mass="114302">MIEASGPKSSRRERTFIGSQCAACDEPLEHTLRGERILQLSCGHVAHEACFYEYIKEFETQDCPTCQAPLGLDTSRGGNIDFERLNKLVRNSQSSNIAPHDTSNSRNTPSIKQTPDFRQTPDLRSNHSTNHSYNSPRAFGSGGWEPNYQPTGRALHSQTNSNAFSDSEARRARSYDNYGGQHTRNDSGTTGGGHSQAEYEPHMSTGRKHDYDVQSMEMTVNSPRPSARNPIPPPTVTVRSEFPTLNRSRQQQSLTCLVTVEVVDGKWRPDPDDIRAPPPATPVIPEEAMSLKSPKPSVRSRGPSFPRDPPEVLARVTEDLHSKVEHWHGLDFARFGKLILHGSIRVGKDRHSWQDLDCYLFTEMLICVKERKSSASPYLDSASQRTGKKARCTLKGSILIRKHLKQVDVVQDSSILTLSLSVNELPYFHLLFEDASQLETWRRALLNINQIAAFDGEEDLDMAPSDEDEYGKAGQRASSLHSSYGAGRSNYTAPTEYTNNSRADAYTIRPSNPVHVPLDIVVVVPVSSSMQGLKISLLRDVLRFLIHNLGESDRMGLVTFGSSGGGVPIVGMTSKSWNGWTKVLDTIKPLGQKSLRADVVEGANVAMDLLMQRKSSNPLSSILLISDSATSESESVDFVVSRAEAAKITIHSFGLGLTHKPDTMIELSTRTKATYTYVKDWMMLRECVAGCLGSLQSISHQNARLKLKLPEGSTAKFVKINGALQIIKRASGRDAEASLGDLRFGDKRDILVQLAISPDTSSPEQISSDPWDTIVSGLEALGGPLDNEDVRTMSVEEVPLIQADLTWGDILRQGNTSQLPRPSLLAITMLPAARKSTAGKPITPAIPPHPSVVQRRMELLTSDMLTRALTLVSRNQPDRANHLLTETRTILKGLGKGGLPPLPPPPSARLPPTPSLSGPGSGSSSPVPSSERERRTPSPPRSDPTPTATSAALSAGIDSATITALDAELEAALEWISHPAVFGRDSRKAVLQAIGVISSQRGFTWRTPAETLWAGRIGGVKRLAERSRDWREAEGESLREEGGMI</sequence>
<feature type="domain" description="VWFA" evidence="4">
    <location>
        <begin position="519"/>
        <end position="698"/>
    </location>
</feature>
<feature type="compositionally biased region" description="Polar residues" evidence="2">
    <location>
        <begin position="126"/>
        <end position="135"/>
    </location>
</feature>
<feature type="region of interest" description="Disordered" evidence="2">
    <location>
        <begin position="892"/>
        <end position="951"/>
    </location>
</feature>
<dbReference type="SMART" id="SM00184">
    <property type="entry name" value="RING"/>
    <property type="match status" value="1"/>
</dbReference>
<reference evidence="5" key="1">
    <citation type="journal article" date="2020" name="Stud. Mycol.">
        <title>101 Dothideomycetes genomes: a test case for predicting lifestyles and emergence of pathogens.</title>
        <authorList>
            <person name="Haridas S."/>
            <person name="Albert R."/>
            <person name="Binder M."/>
            <person name="Bloem J."/>
            <person name="Labutti K."/>
            <person name="Salamov A."/>
            <person name="Andreopoulos B."/>
            <person name="Baker S."/>
            <person name="Barry K."/>
            <person name="Bills G."/>
            <person name="Bluhm B."/>
            <person name="Cannon C."/>
            <person name="Castanera R."/>
            <person name="Culley D."/>
            <person name="Daum C."/>
            <person name="Ezra D."/>
            <person name="Gonzalez J."/>
            <person name="Henrissat B."/>
            <person name="Kuo A."/>
            <person name="Liang C."/>
            <person name="Lipzen A."/>
            <person name="Lutzoni F."/>
            <person name="Magnuson J."/>
            <person name="Mondo S."/>
            <person name="Nolan M."/>
            <person name="Ohm R."/>
            <person name="Pangilinan J."/>
            <person name="Park H.-J."/>
            <person name="Ramirez L."/>
            <person name="Alfaro M."/>
            <person name="Sun H."/>
            <person name="Tritt A."/>
            <person name="Yoshinaga Y."/>
            <person name="Zwiers L.-H."/>
            <person name="Turgeon B."/>
            <person name="Goodwin S."/>
            <person name="Spatafora J."/>
            <person name="Crous P."/>
            <person name="Grigoriev I."/>
        </authorList>
    </citation>
    <scope>NUCLEOTIDE SEQUENCE</scope>
    <source>
        <strain evidence="5">CBS 260.36</strain>
    </source>
</reference>
<dbReference type="SMART" id="SM00327">
    <property type="entry name" value="VWA"/>
    <property type="match status" value="1"/>
</dbReference>
<proteinExistence type="predicted"/>
<dbReference type="PROSITE" id="PS50089">
    <property type="entry name" value="ZF_RING_2"/>
    <property type="match status" value="1"/>
</dbReference>
<dbReference type="OrthoDB" id="299997at2759"/>
<dbReference type="Gene3D" id="2.30.29.30">
    <property type="entry name" value="Pleckstrin-homology domain (PH domain)/Phosphotyrosine-binding domain (PTB)"/>
    <property type="match status" value="1"/>
</dbReference>
<evidence type="ECO:0008006" key="7">
    <source>
        <dbReference type="Google" id="ProtNLM"/>
    </source>
</evidence>
<dbReference type="Pfam" id="PF00092">
    <property type="entry name" value="VWA"/>
    <property type="match status" value="1"/>
</dbReference>
<organism evidence="5 6">
    <name type="scientific">Myriangium duriaei CBS 260.36</name>
    <dbReference type="NCBI Taxonomy" id="1168546"/>
    <lineage>
        <taxon>Eukaryota</taxon>
        <taxon>Fungi</taxon>
        <taxon>Dikarya</taxon>
        <taxon>Ascomycota</taxon>
        <taxon>Pezizomycotina</taxon>
        <taxon>Dothideomycetes</taxon>
        <taxon>Dothideomycetidae</taxon>
        <taxon>Myriangiales</taxon>
        <taxon>Myriangiaceae</taxon>
        <taxon>Myriangium</taxon>
    </lineage>
</organism>
<dbReference type="AlphaFoldDB" id="A0A9P4MI76"/>
<evidence type="ECO:0000256" key="2">
    <source>
        <dbReference type="SAM" id="MobiDB-lite"/>
    </source>
</evidence>
<dbReference type="InterPro" id="IPR036465">
    <property type="entry name" value="vWFA_dom_sf"/>
</dbReference>
<evidence type="ECO:0000256" key="1">
    <source>
        <dbReference type="PROSITE-ProRule" id="PRU00175"/>
    </source>
</evidence>
<dbReference type="PROSITE" id="PS50234">
    <property type="entry name" value="VWFA"/>
    <property type="match status" value="1"/>
</dbReference>
<evidence type="ECO:0000313" key="5">
    <source>
        <dbReference type="EMBL" id="KAF2150719.1"/>
    </source>
</evidence>
<gene>
    <name evidence="5" type="ORF">K461DRAFT_229017</name>
</gene>
<dbReference type="InterPro" id="IPR002035">
    <property type="entry name" value="VWF_A"/>
</dbReference>
<dbReference type="InterPro" id="IPR011993">
    <property type="entry name" value="PH-like_dom_sf"/>
</dbReference>
<dbReference type="PANTHER" id="PTHR10579:SF43">
    <property type="entry name" value="ZINC FINGER (C3HC4-TYPE RING FINGER) FAMILY PROTEIN"/>
    <property type="match status" value="1"/>
</dbReference>
<dbReference type="PANTHER" id="PTHR10579">
    <property type="entry name" value="CALCIUM-ACTIVATED CHLORIDE CHANNEL REGULATOR"/>
    <property type="match status" value="1"/>
</dbReference>
<feature type="compositionally biased region" description="Polar residues" evidence="2">
    <location>
        <begin position="90"/>
        <end position="118"/>
    </location>
</feature>
<feature type="compositionally biased region" description="Polar residues" evidence="2">
    <location>
        <begin position="156"/>
        <end position="165"/>
    </location>
</feature>
<comment type="caution">
    <text evidence="5">The sequence shown here is derived from an EMBL/GenBank/DDBJ whole genome shotgun (WGS) entry which is preliminary data.</text>
</comment>
<evidence type="ECO:0000259" key="4">
    <source>
        <dbReference type="PROSITE" id="PS50234"/>
    </source>
</evidence>
<feature type="region of interest" description="Disordered" evidence="2">
    <location>
        <begin position="463"/>
        <end position="496"/>
    </location>
</feature>
<feature type="region of interest" description="Disordered" evidence="2">
    <location>
        <begin position="90"/>
        <end position="207"/>
    </location>
</feature>
<dbReference type="Gene3D" id="3.40.50.410">
    <property type="entry name" value="von Willebrand factor, type A domain"/>
    <property type="match status" value="1"/>
</dbReference>
<dbReference type="Gene3D" id="3.30.40.10">
    <property type="entry name" value="Zinc/RING finger domain, C3HC4 (zinc finger)"/>
    <property type="match status" value="1"/>
</dbReference>
<feature type="domain" description="RING-type" evidence="3">
    <location>
        <begin position="21"/>
        <end position="67"/>
    </location>
</feature>
<dbReference type="InterPro" id="IPR051266">
    <property type="entry name" value="CLCR"/>
</dbReference>